<feature type="transmembrane region" description="Helical" evidence="1">
    <location>
        <begin position="69"/>
        <end position="97"/>
    </location>
</feature>
<comment type="caution">
    <text evidence="3">The sequence shown here is derived from an EMBL/GenBank/DDBJ whole genome shotgun (WGS) entry which is preliminary data.</text>
</comment>
<dbReference type="AlphaFoldDB" id="A0A1F4XI11"/>
<sequence>MTHALVRIKPLSLAKLYAVFSGLITIIVGLIMDAFIVLMGSQGLTLTLQMYTETGQPVVQNIMFNPTEMLLFTFVVAVIVMIVSFFYGLLLALLYNVSSGIAGGVKLDLVCDECEKMYCTNCEPNIVKMGEAKKEEMKMKAKKKMAKK</sequence>
<dbReference type="EMBL" id="MEWR01000028">
    <property type="protein sequence ID" value="OGC81357.1"/>
    <property type="molecule type" value="Genomic_DNA"/>
</dbReference>
<organism evidence="3 4">
    <name type="scientific">Candidatus Abawacabacteria bacterium RBG_16_42_10</name>
    <dbReference type="NCBI Taxonomy" id="1817814"/>
    <lineage>
        <taxon>Bacteria</taxon>
        <taxon>Candidatus Abawacaibacteriota</taxon>
    </lineage>
</organism>
<gene>
    <name evidence="3" type="ORF">A2V81_00940</name>
</gene>
<keyword evidence="1" id="KW-1133">Transmembrane helix</keyword>
<dbReference type="Pfam" id="PF12089">
    <property type="entry name" value="DUF3566"/>
    <property type="match status" value="1"/>
</dbReference>
<name>A0A1F4XI11_9BACT</name>
<proteinExistence type="predicted"/>
<evidence type="ECO:0000313" key="4">
    <source>
        <dbReference type="Proteomes" id="UP000177614"/>
    </source>
</evidence>
<feature type="domain" description="DUF3566" evidence="2">
    <location>
        <begin position="4"/>
        <end position="109"/>
    </location>
</feature>
<evidence type="ECO:0000313" key="3">
    <source>
        <dbReference type="EMBL" id="OGC81357.1"/>
    </source>
</evidence>
<dbReference type="STRING" id="1817814.A2V81_00940"/>
<protein>
    <recommendedName>
        <fullName evidence="2">DUF3566 domain-containing protein</fullName>
    </recommendedName>
</protein>
<dbReference type="Proteomes" id="UP000177614">
    <property type="component" value="Unassembled WGS sequence"/>
</dbReference>
<feature type="transmembrane region" description="Helical" evidence="1">
    <location>
        <begin position="16"/>
        <end position="40"/>
    </location>
</feature>
<dbReference type="InterPro" id="IPR021949">
    <property type="entry name" value="DUF3566_TM"/>
</dbReference>
<keyword evidence="1" id="KW-0472">Membrane</keyword>
<keyword evidence="1" id="KW-0812">Transmembrane</keyword>
<reference evidence="3 4" key="1">
    <citation type="journal article" date="2016" name="Nat. Commun.">
        <title>Thousands of microbial genomes shed light on interconnected biogeochemical processes in an aquifer system.</title>
        <authorList>
            <person name="Anantharaman K."/>
            <person name="Brown C.T."/>
            <person name="Hug L.A."/>
            <person name="Sharon I."/>
            <person name="Castelle C.J."/>
            <person name="Probst A.J."/>
            <person name="Thomas B.C."/>
            <person name="Singh A."/>
            <person name="Wilkins M.J."/>
            <person name="Karaoz U."/>
            <person name="Brodie E.L."/>
            <person name="Williams K.H."/>
            <person name="Hubbard S.S."/>
            <person name="Banfield J.F."/>
        </authorList>
    </citation>
    <scope>NUCLEOTIDE SEQUENCE [LARGE SCALE GENOMIC DNA]</scope>
</reference>
<accession>A0A1F4XI11</accession>
<evidence type="ECO:0000259" key="2">
    <source>
        <dbReference type="Pfam" id="PF12089"/>
    </source>
</evidence>
<evidence type="ECO:0000256" key="1">
    <source>
        <dbReference type="SAM" id="Phobius"/>
    </source>
</evidence>